<proteinExistence type="predicted"/>
<organism evidence="5 6">
    <name type="scientific">Agathobacter rectalis</name>
    <dbReference type="NCBI Taxonomy" id="39491"/>
    <lineage>
        <taxon>Bacteria</taxon>
        <taxon>Bacillati</taxon>
        <taxon>Bacillota</taxon>
        <taxon>Clostridia</taxon>
        <taxon>Lachnospirales</taxon>
        <taxon>Lachnospiraceae</taxon>
        <taxon>Agathobacter</taxon>
    </lineage>
</organism>
<dbReference type="InterPro" id="IPR003313">
    <property type="entry name" value="AraC-bd"/>
</dbReference>
<dbReference type="AlphaFoldDB" id="A0A413BF26"/>
<dbReference type="SMART" id="SM00342">
    <property type="entry name" value="HTH_ARAC"/>
    <property type="match status" value="1"/>
</dbReference>
<evidence type="ECO:0000313" key="6">
    <source>
        <dbReference type="Proteomes" id="UP000286581"/>
    </source>
</evidence>
<evidence type="ECO:0000256" key="3">
    <source>
        <dbReference type="ARBA" id="ARBA00023163"/>
    </source>
</evidence>
<dbReference type="GO" id="GO:0003700">
    <property type="term" value="F:DNA-binding transcription factor activity"/>
    <property type="evidence" value="ECO:0007669"/>
    <property type="project" value="InterPro"/>
</dbReference>
<evidence type="ECO:0000256" key="2">
    <source>
        <dbReference type="ARBA" id="ARBA00023125"/>
    </source>
</evidence>
<keyword evidence="1" id="KW-0805">Transcription regulation</keyword>
<comment type="caution">
    <text evidence="5">The sequence shown here is derived from an EMBL/GenBank/DDBJ whole genome shotgun (WGS) entry which is preliminary data.</text>
</comment>
<dbReference type="SUPFAM" id="SSF51182">
    <property type="entry name" value="RmlC-like cupins"/>
    <property type="match status" value="1"/>
</dbReference>
<dbReference type="PANTHER" id="PTHR43280:SF2">
    <property type="entry name" value="HTH-TYPE TRANSCRIPTIONAL REGULATOR EXSA"/>
    <property type="match status" value="1"/>
</dbReference>
<accession>A0A413BF26</accession>
<evidence type="ECO:0000259" key="4">
    <source>
        <dbReference type="PROSITE" id="PS01124"/>
    </source>
</evidence>
<dbReference type="Proteomes" id="UP000286581">
    <property type="component" value="Unassembled WGS sequence"/>
</dbReference>
<dbReference type="GO" id="GO:0043565">
    <property type="term" value="F:sequence-specific DNA binding"/>
    <property type="evidence" value="ECO:0007669"/>
    <property type="project" value="InterPro"/>
</dbReference>
<dbReference type="InterPro" id="IPR018060">
    <property type="entry name" value="HTH_AraC"/>
</dbReference>
<dbReference type="PRINTS" id="PR00032">
    <property type="entry name" value="HTHARAC"/>
</dbReference>
<keyword evidence="3" id="KW-0804">Transcription</keyword>
<evidence type="ECO:0000313" key="5">
    <source>
        <dbReference type="EMBL" id="RGW39293.1"/>
    </source>
</evidence>
<name>A0A413BF26_9FIRM</name>
<dbReference type="Pfam" id="PF02311">
    <property type="entry name" value="AraC_binding"/>
    <property type="match status" value="1"/>
</dbReference>
<dbReference type="PANTHER" id="PTHR43280">
    <property type="entry name" value="ARAC-FAMILY TRANSCRIPTIONAL REGULATOR"/>
    <property type="match status" value="1"/>
</dbReference>
<dbReference type="EMBL" id="QSAE01000030">
    <property type="protein sequence ID" value="RGW39293.1"/>
    <property type="molecule type" value="Genomic_DNA"/>
</dbReference>
<dbReference type="InterPro" id="IPR011051">
    <property type="entry name" value="RmlC_Cupin_sf"/>
</dbReference>
<dbReference type="PROSITE" id="PS01124">
    <property type="entry name" value="HTH_ARAC_FAMILY_2"/>
    <property type="match status" value="1"/>
</dbReference>
<dbReference type="InterPro" id="IPR014710">
    <property type="entry name" value="RmlC-like_jellyroll"/>
</dbReference>
<dbReference type="InterPro" id="IPR009057">
    <property type="entry name" value="Homeodomain-like_sf"/>
</dbReference>
<dbReference type="Gene3D" id="2.60.120.10">
    <property type="entry name" value="Jelly Rolls"/>
    <property type="match status" value="1"/>
</dbReference>
<dbReference type="Gene3D" id="1.10.10.60">
    <property type="entry name" value="Homeodomain-like"/>
    <property type="match status" value="2"/>
</dbReference>
<reference evidence="5 6" key="1">
    <citation type="submission" date="2018-08" db="EMBL/GenBank/DDBJ databases">
        <title>A genome reference for cultivated species of the human gut microbiota.</title>
        <authorList>
            <person name="Zou Y."/>
            <person name="Xue W."/>
            <person name="Luo G."/>
        </authorList>
    </citation>
    <scope>NUCLEOTIDE SEQUENCE [LARGE SCALE GENOMIC DNA]</scope>
    <source>
        <strain evidence="5 6">AF12-8</strain>
    </source>
</reference>
<evidence type="ECO:0000256" key="1">
    <source>
        <dbReference type="ARBA" id="ARBA00023015"/>
    </source>
</evidence>
<protein>
    <submittedName>
        <fullName evidence="5">AraC family transcriptional regulator</fullName>
    </submittedName>
</protein>
<dbReference type="Pfam" id="PF12833">
    <property type="entry name" value="HTH_18"/>
    <property type="match status" value="1"/>
</dbReference>
<gene>
    <name evidence="5" type="ORF">DWV78_10025</name>
</gene>
<dbReference type="InterPro" id="IPR020449">
    <property type="entry name" value="Tscrpt_reg_AraC-type_HTH"/>
</dbReference>
<feature type="domain" description="HTH araC/xylS-type" evidence="4">
    <location>
        <begin position="221"/>
        <end position="318"/>
    </location>
</feature>
<keyword evidence="2" id="KW-0238">DNA-binding</keyword>
<dbReference type="SUPFAM" id="SSF46689">
    <property type="entry name" value="Homeodomain-like"/>
    <property type="match status" value="1"/>
</dbReference>
<sequence length="325" mass="38263">MKQKLLDELMKVSEEEQKYLDGQGDIEKQLYAKEHIGEIDRELLLKRGQLITVRPHSRFVDFPEHRHNYVEIMYVAQGSITHCIEGKELVLHKGDVLMLNQQVVHSIKRADYQDIGINFIALPEFFEVPLSMLGEENVLARFVTSVFRQKDPVSHYLLFRLQENEQVENLMENMVESMLHGYDNEDIINQYSMGIVFLYLLNHLENLSHNSSMDYKETIVQAVLGYINSDCKNASLMRIAEDTHQSMTTLSKLIKQKTGYTFKELLQGKRFQMAVHLLHDTKLSIEEIALDVGYENQSYFFRQFKKRYGMTPHKYRKEYIKDKKR</sequence>